<dbReference type="AlphaFoldDB" id="A0A225WXI7"/>
<keyword evidence="2" id="KW-1185">Reference proteome</keyword>
<gene>
    <name evidence="1" type="ORF">PHMEG_0003125</name>
</gene>
<evidence type="ECO:0000313" key="1">
    <source>
        <dbReference type="EMBL" id="OWZ22212.1"/>
    </source>
</evidence>
<dbReference type="Proteomes" id="UP000198211">
    <property type="component" value="Unassembled WGS sequence"/>
</dbReference>
<organism evidence="1 2">
    <name type="scientific">Phytophthora megakarya</name>
    <dbReference type="NCBI Taxonomy" id="4795"/>
    <lineage>
        <taxon>Eukaryota</taxon>
        <taxon>Sar</taxon>
        <taxon>Stramenopiles</taxon>
        <taxon>Oomycota</taxon>
        <taxon>Peronosporomycetes</taxon>
        <taxon>Peronosporales</taxon>
        <taxon>Peronosporaceae</taxon>
        <taxon>Phytophthora</taxon>
    </lineage>
</organism>
<reference evidence="2" key="1">
    <citation type="submission" date="2017-03" db="EMBL/GenBank/DDBJ databases">
        <title>Phytopthora megakarya and P. palmivora, two closely related causual agents of cacao black pod achieved similar genome size and gene model numbers by different mechanisms.</title>
        <authorList>
            <person name="Ali S."/>
            <person name="Shao J."/>
            <person name="Larry D.J."/>
            <person name="Kronmiller B."/>
            <person name="Shen D."/>
            <person name="Strem M.D."/>
            <person name="Melnick R.L."/>
            <person name="Guiltinan M.J."/>
            <person name="Tyler B.M."/>
            <person name="Meinhardt L.W."/>
            <person name="Bailey B.A."/>
        </authorList>
    </citation>
    <scope>NUCLEOTIDE SEQUENCE [LARGE SCALE GENOMIC DNA]</scope>
    <source>
        <strain evidence="2">zdho120</strain>
    </source>
</reference>
<dbReference type="EMBL" id="NBNE01000154">
    <property type="protein sequence ID" value="OWZ22212.1"/>
    <property type="molecule type" value="Genomic_DNA"/>
</dbReference>
<sequence>MEEVTTVSQSETILPLAEVAVPVSDEWNVLEKSDMVAFAKGEVNMNYMREDEWKVDSENIPPSYRYPGWDTDAGGRTDGIIRPDIQAHEVLHLLGLLMARMRSPRRRRFSTIVSLQRKVLYLVPIMANLHFTNNTDVRDATDRTWAISSVVETLQHTYPAGYKTPPVISFDEDILPSKNRNNPHGTT</sequence>
<name>A0A225WXI7_9STRA</name>
<proteinExistence type="predicted"/>
<accession>A0A225WXI7</accession>
<evidence type="ECO:0008006" key="3">
    <source>
        <dbReference type="Google" id="ProtNLM"/>
    </source>
</evidence>
<protein>
    <recommendedName>
        <fullName evidence="3">PiggyBac transposable element-derived protein domain-containing protein</fullName>
    </recommendedName>
</protein>
<evidence type="ECO:0000313" key="2">
    <source>
        <dbReference type="Proteomes" id="UP000198211"/>
    </source>
</evidence>
<dbReference type="STRING" id="4795.A0A225WXI7"/>
<dbReference type="OrthoDB" id="129931at2759"/>
<comment type="caution">
    <text evidence="1">The sequence shown here is derived from an EMBL/GenBank/DDBJ whole genome shotgun (WGS) entry which is preliminary data.</text>
</comment>